<dbReference type="AlphaFoldDB" id="A0A0M2T0G7"/>
<dbReference type="OrthoDB" id="9794226at2"/>
<dbReference type="RefSeq" id="WP_046521854.1">
    <property type="nucleotide sequence ID" value="NZ_LAYY01000001.1"/>
</dbReference>
<evidence type="ECO:0000256" key="2">
    <source>
        <dbReference type="ARBA" id="ARBA00022630"/>
    </source>
</evidence>
<evidence type="ECO:0000256" key="3">
    <source>
        <dbReference type="ARBA" id="ARBA00022827"/>
    </source>
</evidence>
<keyword evidence="7" id="KW-1185">Reference proteome</keyword>
<comment type="cofactor">
    <cofactor evidence="1">
        <name>FAD</name>
        <dbReference type="ChEBI" id="CHEBI:57692"/>
    </cofactor>
</comment>
<evidence type="ECO:0000256" key="4">
    <source>
        <dbReference type="ARBA" id="ARBA00023002"/>
    </source>
</evidence>
<dbReference type="GO" id="GO:0005829">
    <property type="term" value="C:cytosol"/>
    <property type="evidence" value="ECO:0007669"/>
    <property type="project" value="TreeGrafter"/>
</dbReference>
<proteinExistence type="predicted"/>
<accession>A0A0M2T0G7</accession>
<dbReference type="PANTHER" id="PTHR10961:SF7">
    <property type="entry name" value="FAD DEPENDENT OXIDOREDUCTASE DOMAIN-CONTAINING PROTEIN"/>
    <property type="match status" value="1"/>
</dbReference>
<comment type="caution">
    <text evidence="6">The sequence shown here is derived from an EMBL/GenBank/DDBJ whole genome shotgun (WGS) entry which is preliminary data.</text>
</comment>
<dbReference type="EMBL" id="LAYY01000001">
    <property type="protein sequence ID" value="KKK39913.1"/>
    <property type="molecule type" value="Genomic_DNA"/>
</dbReference>
<dbReference type="PATRIC" id="fig|1408103.3.peg.257"/>
<dbReference type="InterPro" id="IPR006076">
    <property type="entry name" value="FAD-dep_OxRdtase"/>
</dbReference>
<keyword evidence="2" id="KW-0285">Flavoprotein</keyword>
<dbReference type="GO" id="GO:0050660">
    <property type="term" value="F:flavin adenine dinucleotide binding"/>
    <property type="evidence" value="ECO:0007669"/>
    <property type="project" value="InterPro"/>
</dbReference>
<feature type="domain" description="FAD dependent oxidoreductase" evidence="5">
    <location>
        <begin position="4"/>
        <end position="356"/>
    </location>
</feature>
<dbReference type="InterPro" id="IPR036188">
    <property type="entry name" value="FAD/NAD-bd_sf"/>
</dbReference>
<dbReference type="SUPFAM" id="SSF54373">
    <property type="entry name" value="FAD-linked reductases, C-terminal domain"/>
    <property type="match status" value="1"/>
</dbReference>
<protein>
    <submittedName>
        <fullName evidence="6">Methyltryptophan oxidase</fullName>
    </submittedName>
</protein>
<dbReference type="NCBIfam" id="NF008425">
    <property type="entry name" value="PRK11259.1"/>
    <property type="match status" value="1"/>
</dbReference>
<organism evidence="6 7">
    <name type="scientific">Mesobacillus campisalis</name>
    <dbReference type="NCBI Taxonomy" id="1408103"/>
    <lineage>
        <taxon>Bacteria</taxon>
        <taxon>Bacillati</taxon>
        <taxon>Bacillota</taxon>
        <taxon>Bacilli</taxon>
        <taxon>Bacillales</taxon>
        <taxon>Bacillaceae</taxon>
        <taxon>Mesobacillus</taxon>
    </lineage>
</organism>
<dbReference type="InterPro" id="IPR045170">
    <property type="entry name" value="MTOX"/>
</dbReference>
<keyword evidence="4" id="KW-0560">Oxidoreductase</keyword>
<evidence type="ECO:0000256" key="1">
    <source>
        <dbReference type="ARBA" id="ARBA00001974"/>
    </source>
</evidence>
<evidence type="ECO:0000259" key="5">
    <source>
        <dbReference type="Pfam" id="PF01266"/>
    </source>
</evidence>
<reference evidence="6 7" key="1">
    <citation type="submission" date="2015-04" db="EMBL/GenBank/DDBJ databases">
        <title>Taxonomic description and genome sequence of Bacillus campisalis sp. nov., a novel member of the genus Bacillus isolated from solar saltern.</title>
        <authorList>
            <person name="Mathan Kumar R."/>
            <person name="Kaur G."/>
            <person name="Kumar A."/>
            <person name="Singh N.K."/>
            <person name="Kaur N."/>
            <person name="Kumar N."/>
            <person name="Mayilraj S."/>
        </authorList>
    </citation>
    <scope>NUCLEOTIDE SEQUENCE [LARGE SCALE GENOMIC DNA]</scope>
    <source>
        <strain evidence="6 7">SA2-6</strain>
    </source>
</reference>
<sequence length="375" mass="41657">MHYDVIIIGAGSMGMSAGYYLSKSGKKVLLLDSHNPPHSEGSHHGETRIIRHAYGEGEEYVALALRAQELWLELQNLTDKKLFLQTGVLNVGVPESAFIHNILKSAERHSLPVEKLSSSEINHRWEGFSVPEEMIGCYENNSGVLFSEACIEVYRELAIENGAHLKVNTKVKGVTAEEDRVYVETEAGNYTSDSLIVTAGKGTPKLLPSLGIDLPLQPVRKTFSWFECDEGLYHSSHFPAFAFELQNELFYGFPSIEEAGVKIGRHDGGQHLTQEEGLADFGSYIEDKGDVSGFAVKYFSGELEHRIGKTCTYTNTPDEDFIIDQHPNFQNVFLACGFSGHGFKFSSVVGEILCQLITEGKTEFDLNPFSMKRFG</sequence>
<dbReference type="Gene3D" id="3.50.50.60">
    <property type="entry name" value="FAD/NAD(P)-binding domain"/>
    <property type="match status" value="1"/>
</dbReference>
<keyword evidence="3" id="KW-0274">FAD</keyword>
<evidence type="ECO:0000313" key="7">
    <source>
        <dbReference type="Proteomes" id="UP000034166"/>
    </source>
</evidence>
<dbReference type="PANTHER" id="PTHR10961">
    <property type="entry name" value="PEROXISOMAL SARCOSINE OXIDASE"/>
    <property type="match status" value="1"/>
</dbReference>
<dbReference type="GO" id="GO:0008115">
    <property type="term" value="F:sarcosine oxidase activity"/>
    <property type="evidence" value="ECO:0007669"/>
    <property type="project" value="TreeGrafter"/>
</dbReference>
<gene>
    <name evidence="6" type="ORF">WQ57_01170</name>
</gene>
<dbReference type="Proteomes" id="UP000034166">
    <property type="component" value="Unassembled WGS sequence"/>
</dbReference>
<dbReference type="Pfam" id="PF01266">
    <property type="entry name" value="DAO"/>
    <property type="match status" value="1"/>
</dbReference>
<name>A0A0M2T0G7_9BACI</name>
<evidence type="ECO:0000313" key="6">
    <source>
        <dbReference type="EMBL" id="KKK39913.1"/>
    </source>
</evidence>
<dbReference type="Gene3D" id="3.30.9.10">
    <property type="entry name" value="D-Amino Acid Oxidase, subunit A, domain 2"/>
    <property type="match status" value="1"/>
</dbReference>
<dbReference type="SUPFAM" id="SSF51905">
    <property type="entry name" value="FAD/NAD(P)-binding domain"/>
    <property type="match status" value="1"/>
</dbReference>